<dbReference type="SUPFAM" id="SSF56300">
    <property type="entry name" value="Metallo-dependent phosphatases"/>
    <property type="match status" value="1"/>
</dbReference>
<evidence type="ECO:0000256" key="2">
    <source>
        <dbReference type="SAM" id="MobiDB-lite"/>
    </source>
</evidence>
<dbReference type="AlphaFoldDB" id="A0A1Q5SQT9"/>
<name>A0A1Q5SQT9_9EURO</name>
<accession>A0A1Q5SQT9</accession>
<feature type="region of interest" description="Disordered" evidence="2">
    <location>
        <begin position="1168"/>
        <end position="1208"/>
    </location>
</feature>
<proteinExistence type="inferred from homology"/>
<comment type="similarity">
    <text evidence="1">Belongs to the 5'-nucleotidase family.</text>
</comment>
<comment type="caution">
    <text evidence="4">The sequence shown here is derived from an EMBL/GenBank/DDBJ whole genome shotgun (WGS) entry which is preliminary data.</text>
</comment>
<feature type="compositionally biased region" description="Acidic residues" evidence="2">
    <location>
        <begin position="1186"/>
        <end position="1195"/>
    </location>
</feature>
<evidence type="ECO:0000256" key="1">
    <source>
        <dbReference type="ARBA" id="ARBA00006654"/>
    </source>
</evidence>
<dbReference type="SUPFAM" id="SSF55816">
    <property type="entry name" value="5'-nucleotidase (syn. UDP-sugar hydrolase), C-terminal domain"/>
    <property type="match status" value="1"/>
</dbReference>
<feature type="region of interest" description="Disordered" evidence="2">
    <location>
        <begin position="109"/>
        <end position="137"/>
    </location>
</feature>
<dbReference type="STRING" id="1316194.A0A1Q5SQT9"/>
<feature type="region of interest" description="Disordered" evidence="2">
    <location>
        <begin position="456"/>
        <end position="578"/>
    </location>
</feature>
<dbReference type="PANTHER" id="PTHR11575">
    <property type="entry name" value="5'-NUCLEOTIDASE-RELATED"/>
    <property type="match status" value="1"/>
</dbReference>
<dbReference type="EMBL" id="MNBE01000758">
    <property type="protein sequence ID" value="OKO90368.1"/>
    <property type="molecule type" value="Genomic_DNA"/>
</dbReference>
<feature type="compositionally biased region" description="Low complexity" evidence="2">
    <location>
        <begin position="114"/>
        <end position="127"/>
    </location>
</feature>
<feature type="compositionally biased region" description="Polar residues" evidence="2">
    <location>
        <begin position="1174"/>
        <end position="1185"/>
    </location>
</feature>
<dbReference type="Pfam" id="PF02872">
    <property type="entry name" value="5_nucleotid_C"/>
    <property type="match status" value="1"/>
</dbReference>
<evidence type="ECO:0000313" key="4">
    <source>
        <dbReference type="EMBL" id="OKO90368.1"/>
    </source>
</evidence>
<dbReference type="InterPro" id="IPR006179">
    <property type="entry name" value="5_nucleotidase/apyrase"/>
</dbReference>
<sequence length="1270" mass="138885">MTDAPPIVFIARHGARLDAADKDWHLTSPTPYDPPLSYGGWMQARALGLRIASLLQDSEFTGKDPEPSSTQLSASDSSPRYNFIVHTSPYLRCLQTAIGVSAGLSHYRPGSETSAVVDSPSVSQSQPGEAGSHDPRPLLRVDAFLGEWLSPDYFDQIVPPPASDRMVASAKAELLRRGEGIPMSREIRSSSGHFPGGWGNPSQLASPDEEGDRRRFSRGSSTSTTPSGQQPQRPRASTYDNLQGPVPTSDPPRALGRLNTDLPSVTDAAYVPPTPGYAVSPSDPIPSGYVAHARDACTRIDYQWDSMRTPYWGTGGDYGEEWSSMHERVHAGFQHMVDYYRQRGSAGDRSRAMSNGSMRQDSPAQTVLIIITHGADCNALIGSLAGRSVLLDISTASLTMAVRRDRVKKSATPDSDRSPVSSSPSSPSSQGGRSVSQGYSLQLIASNDHLRAGVNPSQLASLSSPSAPQPLPPPSIPTYRNRLGSRPSASILQGTFLIDPTPKVGPSSRSWSMNSRPSPTSTPRGTSGLWGSLASPAEETDGDTEDVFVPNFGDPRPGGQRPVSQDSSHSDVLIDRSGWTKQLPQRTLSQRGLWGSAPSLEDRDAASRRRWTVTEQKLSGSAEPIGGASRFQSLVNYYRSDPRFTGQPDVLTFFSGDAFNPSLESTVTKGRHMVPFLNKTGIDVACVGNHDLDFGVAQFRHLSSQCHFPWLLANVLDPALGEDVPIANCGKTCLLTSSNGIKIGVIGLGEREWYSSWQALRHFFHTYSSFSRLGTINSLPPDLIYKSASETAKELAPRLREQGAELVVVVSHQREPNDNKLARNLPPGLVNIILGGHDHYYSHTIVNGTHVLRSGTDFKQLSYIEAFRKSGTGAGWDFSITRRDVVRSIPEDRATVAMVDRLTSSLKAKLEKPVGYTVSPLDGRFSTVRQRESNLGNFVCDLMRYYYAADCAMMAGGTIRGDQIYPPGVLRLKDLLNCFPFEDPVVLLRVRGQALLDALENGVSQLPALEGRFPQVSNISFGFKLDGPSGSRLTFARVGGKPIDLEKEYLVATRGYMARGKDGFTSLLVKSEGGDVEEIVCEENGVLISTILRQYFLSLKVLGKWRRWSPSLRRHWGLVHRGLHTGGWLKPPSAMPSPETEKAPFHQLAPRPPLQRTSREAHYYGRFPEEVDHNQVSTNGTNSDAMDSDSDEDPEILTSPRPTSNYVTCPARSSAEEEHRLKLARRVVRKWMRHAGLEPSVLSTMDGEGEFIPPWTSGISPRIEGRIVIE</sequence>
<dbReference type="InterPro" id="IPR013078">
    <property type="entry name" value="His_Pase_superF_clade-1"/>
</dbReference>
<evidence type="ECO:0000259" key="3">
    <source>
        <dbReference type="Pfam" id="PF02872"/>
    </source>
</evidence>
<dbReference type="Gene3D" id="3.40.50.1240">
    <property type="entry name" value="Phosphoglycerate mutase-like"/>
    <property type="match status" value="2"/>
</dbReference>
<dbReference type="SMART" id="SM00855">
    <property type="entry name" value="PGAM"/>
    <property type="match status" value="1"/>
</dbReference>
<feature type="region of interest" description="Disordered" evidence="2">
    <location>
        <begin position="404"/>
        <end position="436"/>
    </location>
</feature>
<reference evidence="4 5" key="1">
    <citation type="submission" date="2016-10" db="EMBL/GenBank/DDBJ databases">
        <title>Genome sequence of the ascomycete fungus Penicillium subrubescens.</title>
        <authorList>
            <person name="De Vries R.P."/>
            <person name="Peng M."/>
            <person name="Dilokpimol A."/>
            <person name="Hilden K."/>
            <person name="Makela M.R."/>
            <person name="Grigoriev I."/>
            <person name="Riley R."/>
            <person name="Granchi Z."/>
        </authorList>
    </citation>
    <scope>NUCLEOTIDE SEQUENCE [LARGE SCALE GENOMIC DNA]</scope>
    <source>
        <strain evidence="4 5">CBS 132785</strain>
    </source>
</reference>
<dbReference type="Gene3D" id="3.60.21.10">
    <property type="match status" value="1"/>
</dbReference>
<feature type="compositionally biased region" description="Low complexity" evidence="2">
    <location>
        <begin position="218"/>
        <end position="235"/>
    </location>
</feature>
<keyword evidence="5" id="KW-1185">Reference proteome</keyword>
<dbReference type="InterPro" id="IPR008334">
    <property type="entry name" value="5'-Nucleotdase_C"/>
</dbReference>
<protein>
    <submittedName>
        <fullName evidence="4">Mannosylglucosyl-3-phosphoglycerate phosphatase</fullName>
    </submittedName>
</protein>
<dbReference type="GO" id="GO:0009166">
    <property type="term" value="P:nucleotide catabolic process"/>
    <property type="evidence" value="ECO:0007669"/>
    <property type="project" value="InterPro"/>
</dbReference>
<dbReference type="SUPFAM" id="SSF53254">
    <property type="entry name" value="Phosphoglycerate mutase-like"/>
    <property type="match status" value="1"/>
</dbReference>
<dbReference type="Gene3D" id="3.90.780.10">
    <property type="entry name" value="5'-Nucleotidase, C-terminal domain"/>
    <property type="match status" value="1"/>
</dbReference>
<dbReference type="GO" id="GO:0016787">
    <property type="term" value="F:hydrolase activity"/>
    <property type="evidence" value="ECO:0007669"/>
    <property type="project" value="InterPro"/>
</dbReference>
<dbReference type="PRINTS" id="PR01607">
    <property type="entry name" value="APYRASEFAMLY"/>
</dbReference>
<evidence type="ECO:0000313" key="5">
    <source>
        <dbReference type="Proteomes" id="UP000186955"/>
    </source>
</evidence>
<gene>
    <name evidence="4" type="ORF">PENSUB_13501</name>
</gene>
<feature type="compositionally biased region" description="Low complexity" evidence="2">
    <location>
        <begin position="456"/>
        <end position="466"/>
    </location>
</feature>
<dbReference type="InterPro" id="IPR029052">
    <property type="entry name" value="Metallo-depent_PP-like"/>
</dbReference>
<feature type="region of interest" description="Disordered" evidence="2">
    <location>
        <begin position="181"/>
        <end position="269"/>
    </location>
</feature>
<dbReference type="InterPro" id="IPR029033">
    <property type="entry name" value="His_PPase_superfam"/>
</dbReference>
<dbReference type="Proteomes" id="UP000186955">
    <property type="component" value="Unassembled WGS sequence"/>
</dbReference>
<feature type="compositionally biased region" description="Pro residues" evidence="2">
    <location>
        <begin position="467"/>
        <end position="476"/>
    </location>
</feature>
<feature type="compositionally biased region" description="Low complexity" evidence="2">
    <location>
        <begin position="506"/>
        <end position="519"/>
    </location>
</feature>
<feature type="compositionally biased region" description="Low complexity" evidence="2">
    <location>
        <begin position="418"/>
        <end position="436"/>
    </location>
</feature>
<dbReference type="InterPro" id="IPR036907">
    <property type="entry name" value="5'-Nucleotdase_C_sf"/>
</dbReference>
<dbReference type="PANTHER" id="PTHR11575:SF48">
    <property type="entry name" value="5'-NUCLEOTIDASE"/>
    <property type="match status" value="1"/>
</dbReference>
<organism evidence="4 5">
    <name type="scientific">Penicillium subrubescens</name>
    <dbReference type="NCBI Taxonomy" id="1316194"/>
    <lineage>
        <taxon>Eukaryota</taxon>
        <taxon>Fungi</taxon>
        <taxon>Dikarya</taxon>
        <taxon>Ascomycota</taxon>
        <taxon>Pezizomycotina</taxon>
        <taxon>Eurotiomycetes</taxon>
        <taxon>Eurotiomycetidae</taxon>
        <taxon>Eurotiales</taxon>
        <taxon>Aspergillaceae</taxon>
        <taxon>Penicillium</taxon>
    </lineage>
</organism>
<feature type="domain" description="5'-Nucleotidase C-terminal" evidence="3">
    <location>
        <begin position="923"/>
        <end position="1066"/>
    </location>
</feature>